<organism evidence="3">
    <name type="scientific">bioreactor metagenome</name>
    <dbReference type="NCBI Taxonomy" id="1076179"/>
    <lineage>
        <taxon>unclassified sequences</taxon>
        <taxon>metagenomes</taxon>
        <taxon>ecological metagenomes</taxon>
    </lineage>
</organism>
<feature type="transmembrane region" description="Helical" evidence="1">
    <location>
        <begin position="47"/>
        <end position="66"/>
    </location>
</feature>
<evidence type="ECO:0000313" key="3">
    <source>
        <dbReference type="EMBL" id="MPM75987.1"/>
    </source>
</evidence>
<comment type="caution">
    <text evidence="3">The sequence shown here is derived from an EMBL/GenBank/DDBJ whole genome shotgun (WGS) entry which is preliminary data.</text>
</comment>
<gene>
    <name evidence="3" type="ORF">SDC9_122982</name>
</gene>
<accession>A0A645CGA8</accession>
<proteinExistence type="predicted"/>
<sequence length="193" mass="20409">MNNPVNMEDPSGNIAWWAVGAVIGAIAGGIAGAVYSYKKTGAVDWRYVAGGAVGGALIGAGTGYLAQAAYGAIVGAAATTGTITTEAAQRMENARILGQQGESAANIVKNTERIKSLTNTANYRIPDALNETTLTEIKNVRYQALTNQIKDFILWADKKGLDFVLKTRPDTKISAPLQKLINEGKIIHLFIGD</sequence>
<dbReference type="AlphaFoldDB" id="A0A645CGA8"/>
<feature type="domain" description="Tox-REase-7" evidence="2">
    <location>
        <begin position="98"/>
        <end position="177"/>
    </location>
</feature>
<dbReference type="Pfam" id="PF15649">
    <property type="entry name" value="Tox-REase-7"/>
    <property type="match status" value="1"/>
</dbReference>
<protein>
    <recommendedName>
        <fullName evidence="2">Tox-REase-7 domain-containing protein</fullName>
    </recommendedName>
</protein>
<keyword evidence="1" id="KW-0812">Transmembrane</keyword>
<dbReference type="EMBL" id="VSSQ01026994">
    <property type="protein sequence ID" value="MPM75987.1"/>
    <property type="molecule type" value="Genomic_DNA"/>
</dbReference>
<keyword evidence="1" id="KW-0472">Membrane</keyword>
<keyword evidence="1" id="KW-1133">Transmembrane helix</keyword>
<evidence type="ECO:0000259" key="2">
    <source>
        <dbReference type="Pfam" id="PF15649"/>
    </source>
</evidence>
<evidence type="ECO:0000256" key="1">
    <source>
        <dbReference type="SAM" id="Phobius"/>
    </source>
</evidence>
<dbReference type="InterPro" id="IPR028903">
    <property type="entry name" value="Tox-REase-7_dom"/>
</dbReference>
<feature type="transmembrane region" description="Helical" evidence="1">
    <location>
        <begin position="14"/>
        <end position="35"/>
    </location>
</feature>
<reference evidence="3" key="1">
    <citation type="submission" date="2019-08" db="EMBL/GenBank/DDBJ databases">
        <authorList>
            <person name="Kucharzyk K."/>
            <person name="Murdoch R.W."/>
            <person name="Higgins S."/>
            <person name="Loffler F."/>
        </authorList>
    </citation>
    <scope>NUCLEOTIDE SEQUENCE</scope>
</reference>
<name>A0A645CGA8_9ZZZZ</name>